<keyword evidence="3" id="KW-1185">Reference proteome</keyword>
<keyword evidence="1" id="KW-0175">Coiled coil</keyword>
<feature type="coiled-coil region" evidence="1">
    <location>
        <begin position="1262"/>
        <end position="1289"/>
    </location>
</feature>
<reference evidence="4" key="1">
    <citation type="submission" date="2025-08" db="UniProtKB">
        <authorList>
            <consortium name="RefSeq"/>
        </authorList>
    </citation>
    <scope>IDENTIFICATION</scope>
    <source>
        <strain evidence="4">Quisiro</strain>
        <tissue evidence="4">Liver</tissue>
    </source>
</reference>
<evidence type="ECO:0000313" key="3">
    <source>
        <dbReference type="Proteomes" id="UP000192220"/>
    </source>
</evidence>
<dbReference type="Proteomes" id="UP000192220">
    <property type="component" value="Unplaced"/>
</dbReference>
<dbReference type="CTD" id="10615"/>
<feature type="coiled-coil region" evidence="1">
    <location>
        <begin position="1206"/>
        <end position="1233"/>
    </location>
</feature>
<dbReference type="KEGG" id="alim:106517076"/>
<feature type="region of interest" description="Disordered" evidence="2">
    <location>
        <begin position="480"/>
        <end position="506"/>
    </location>
</feature>
<evidence type="ECO:0000256" key="1">
    <source>
        <dbReference type="SAM" id="Coils"/>
    </source>
</evidence>
<dbReference type="InterPro" id="IPR028728">
    <property type="entry name" value="Astrin"/>
</dbReference>
<dbReference type="InParanoid" id="A0A2I4B669"/>
<dbReference type="GO" id="GO:0051301">
    <property type="term" value="P:cell division"/>
    <property type="evidence" value="ECO:0007669"/>
    <property type="project" value="InterPro"/>
</dbReference>
<feature type="coiled-coil region" evidence="1">
    <location>
        <begin position="1544"/>
        <end position="1610"/>
    </location>
</feature>
<organism evidence="3 4">
    <name type="scientific">Austrofundulus limnaeus</name>
    <name type="common">Annual killifish</name>
    <dbReference type="NCBI Taxonomy" id="52670"/>
    <lineage>
        <taxon>Eukaryota</taxon>
        <taxon>Metazoa</taxon>
        <taxon>Chordata</taxon>
        <taxon>Craniata</taxon>
        <taxon>Vertebrata</taxon>
        <taxon>Euteleostomi</taxon>
        <taxon>Actinopterygii</taxon>
        <taxon>Neopterygii</taxon>
        <taxon>Teleostei</taxon>
        <taxon>Neoteleostei</taxon>
        <taxon>Acanthomorphata</taxon>
        <taxon>Ovalentaria</taxon>
        <taxon>Atherinomorphae</taxon>
        <taxon>Cyprinodontiformes</taxon>
        <taxon>Rivulidae</taxon>
        <taxon>Austrofundulus</taxon>
    </lineage>
</organism>
<dbReference type="OrthoDB" id="5972338at2759"/>
<feature type="compositionally biased region" description="Basic and acidic residues" evidence="2">
    <location>
        <begin position="8"/>
        <end position="23"/>
    </location>
</feature>
<dbReference type="GO" id="GO:0051988">
    <property type="term" value="P:regulation of attachment of spindle microtubules to kinetochore"/>
    <property type="evidence" value="ECO:0007669"/>
    <property type="project" value="InterPro"/>
</dbReference>
<protein>
    <submittedName>
        <fullName evidence="4">Sperm-associated antigen 5</fullName>
    </submittedName>
</protein>
<evidence type="ECO:0000313" key="4">
    <source>
        <dbReference type="RefSeq" id="XP_013863232.1"/>
    </source>
</evidence>
<dbReference type="GeneID" id="106517076"/>
<feature type="compositionally biased region" description="Polar residues" evidence="2">
    <location>
        <begin position="69"/>
        <end position="79"/>
    </location>
</feature>
<dbReference type="STRING" id="52670.A0A2I4B669"/>
<feature type="coiled-coil region" evidence="1">
    <location>
        <begin position="1042"/>
        <end position="1118"/>
    </location>
</feature>
<proteinExistence type="predicted"/>
<dbReference type="PANTHER" id="PTHR15347:SF1">
    <property type="entry name" value="SPERM-ASSOCIATED ANTIGEN 5"/>
    <property type="match status" value="1"/>
</dbReference>
<feature type="coiled-coil region" evidence="1">
    <location>
        <begin position="1447"/>
        <end position="1474"/>
    </location>
</feature>
<feature type="region of interest" description="Disordered" evidence="2">
    <location>
        <begin position="529"/>
        <end position="548"/>
    </location>
</feature>
<evidence type="ECO:0000256" key="2">
    <source>
        <dbReference type="SAM" id="MobiDB-lite"/>
    </source>
</evidence>
<gene>
    <name evidence="4" type="primary">spag5</name>
</gene>
<dbReference type="RefSeq" id="XP_013863232.1">
    <property type="nucleotide sequence ID" value="XM_014007778.1"/>
</dbReference>
<feature type="region of interest" description="Disordered" evidence="2">
    <location>
        <begin position="55"/>
        <end position="80"/>
    </location>
</feature>
<accession>A0A2I4B669</accession>
<name>A0A2I4B669_AUSLI</name>
<sequence length="1632" mass="179993">MSSRKSSSNREDLSSSRYGERTPLRSLNNEILSTPSQRLKFKSQLSGDAMKMAMGGSPLCNSDPRLETHSSPADETQAGSGLGDVTFKSFICAGGEVEIAGSSVCTEGGLTLSEDAAADTTEAEDSAVSHSLMEPSCCDHVEHPYFSLDVEQPPSAGISAADVCEISSRTFSFCDVDNKEDAQDLQACHADCGEEKHVTLKSFVCYGGEVELSDTTKLHEETIPLPVTDFIDSSQHNNTHTINCSDCAQPCQAEHVDHPYCNSENGKAPDFTTSSETTLTELTLKPFNCTGAEVETSVCAEHIDETVPLPFTHTVSSCETYSNSVDPSVSAGDDGLQNNSDRLDNPHCTIKHNSINVSTNQEVFFCSSKAVGVEPMMESEGQDVAHEHSVVLLPAEDGKSDDNEVLEKLPPFQTQCGNSQPSDDSVSTSLTQDFIEGAESHLENNEVVGEPYLPVDTGCLLTNMSLKDVNNDKVKYEVQEIAEPSEDNASPSVVRGDESSDSSCLTASAGIPAHQEASEFLHYLVQECSTNEPPESSGGQDSALGSSTNNPAICMSTAKPMEDLHDFLKVLSECPSISSALQLGVLSPALKRASLSLQKAPGYLPQNRFLADKFALEGDKSLVSHVNPELSKLWTEQIESPMPHPLFNSTAVGCLSQPGSAMKQKEDSGKRFCALPQAEGVPLMPEAQLQQQLRQIAEFLILASGQMSAAGHSAPPTGSHSVCVGTSPAKLVDHSLNTSGTFVRSKELPVVDSCTETDPLVWNLSPGSLESLPRKELEQRLVSSLIMVEALAQQLTAARAQQGVSAGPAPSDLREKLVQTDHTELSQTTMYRDLYAEALSRISDLELDGSSLQNLIQSMQDTKTFMAALSGDTDAALSNMKEWRDIVREDHQNLASHYEHMKSLFEKSKEMQMRMTQKVKEVLHEREDMRTQMEEAFTAKDAAFCAMEQLRMHCAAEISALEKSVGSQKELLAALNQTYPEQVALNKTSSETLNAASDILSQTMEEHSSLMNELHSVRILLQKTAPILFLLNEKTAAALRERDEHRSARDRAVEDREQIEEELKETNLNLQSARQQIGDLTREVTILTSEINVLRQKLTEKEDETSQLERKVTELSATTSSTMASYTFLEQALIAETSKLEQSWKDIKQANERADQLEASLQESKERVCELTGALSQSEDHVAQLQTLTQSQSLQIQQLQDACAQLRGVQEMNEFLQMENELAQEQVAESERTLRMNLQALRERNIECEDLKEDFCKFQEENKNLCEELKTTRSAANAAQAELEEKMAQVVTEITLLHHTLRGVTNELHAALSDQKQDQKESEVLCSVERRRLSSSFVDSVMVALTAETGEDVRTDTSAASGPPVPQSEPLFSETSAFTLITAQASKTSLGAEEEQPCDVADLLSGLGDTASELVGALKSLQQRRDGQLHELHDIIRSLQAEQQTASSHHQAEVMELKHELNRLQNLAERGNQALQQKSLDEKTLTKLMADVQEAQEILNKRKTDNHVLQKEVVELRHTLQQSKVESQVLRDELRKSGGRSADAARYTEEKIQLVKEMERQKLKLQEAEQARFKLLERAKRHQIIHQTNMQKSETELQILNNMINKVRETLLSLPEVVKRCEQLQQLLEFIG</sequence>
<dbReference type="PANTHER" id="PTHR15347">
    <property type="entry name" value="SPERM-ASSOCIATED ANTIGEN 5"/>
    <property type="match status" value="1"/>
</dbReference>
<feature type="region of interest" description="Disordered" evidence="2">
    <location>
        <begin position="1"/>
        <end position="39"/>
    </location>
</feature>
<dbReference type="SUPFAM" id="SSF57997">
    <property type="entry name" value="Tropomyosin"/>
    <property type="match status" value="1"/>
</dbReference>
<feature type="compositionally biased region" description="Polar residues" evidence="2">
    <location>
        <begin position="25"/>
        <end position="37"/>
    </location>
</feature>